<keyword evidence="4 7" id="KW-0812">Transmembrane</keyword>
<feature type="transmembrane region" description="Helical" evidence="7">
    <location>
        <begin position="241"/>
        <end position="260"/>
    </location>
</feature>
<feature type="transmembrane region" description="Helical" evidence="7">
    <location>
        <begin position="33"/>
        <end position="58"/>
    </location>
</feature>
<dbReference type="InterPro" id="IPR035906">
    <property type="entry name" value="MetI-like_sf"/>
</dbReference>
<dbReference type="Gene3D" id="1.10.3720.10">
    <property type="entry name" value="MetI-like"/>
    <property type="match status" value="1"/>
</dbReference>
<evidence type="ECO:0000256" key="3">
    <source>
        <dbReference type="ARBA" id="ARBA00022475"/>
    </source>
</evidence>
<evidence type="ECO:0000256" key="5">
    <source>
        <dbReference type="ARBA" id="ARBA00022989"/>
    </source>
</evidence>
<evidence type="ECO:0000256" key="2">
    <source>
        <dbReference type="ARBA" id="ARBA00022448"/>
    </source>
</evidence>
<dbReference type="AlphaFoldDB" id="A0A6J4UK56"/>
<dbReference type="PROSITE" id="PS50928">
    <property type="entry name" value="ABC_TM1"/>
    <property type="match status" value="1"/>
</dbReference>
<evidence type="ECO:0000313" key="10">
    <source>
        <dbReference type="EMBL" id="CAA9552825.1"/>
    </source>
</evidence>
<protein>
    <recommendedName>
        <fullName evidence="9">ABC transmembrane type-1 domain-containing protein</fullName>
    </recommendedName>
</protein>
<sequence length="325" mass="35247">MAITVPGQPTTPPGPAIAAPPRRRRSNWRRNRAYFFGLSPVAILLAVFFVGPAAWAVWSSFTNRALLGPGAANPEFIGIDNYTRLFNDPDFGTVLLNSLVFVVGSAMIGQFLLGLLMALLLDFAEGRGYRLVPLVYGAVLLAWVNPAVIAGFLWTAMLDSSAGILNQGLGLIGVDPVQWLGVQPMLAVIVVNVWRGTAFTMLIFIGALRTVPSQIYEAARVDGAGPFRRFWDHTLPTLRQTAVLVLLSVTISTFGTFLVIQTLTNGGPGNQTEIIALFAYRTAFETYQIGYGSTISVVMLAINIVFAIAYLRISRPRTPQLESDA</sequence>
<name>A0A6J4UK56_9BACT</name>
<evidence type="ECO:0000256" key="1">
    <source>
        <dbReference type="ARBA" id="ARBA00004651"/>
    </source>
</evidence>
<proteinExistence type="inferred from homology"/>
<dbReference type="GO" id="GO:0005886">
    <property type="term" value="C:plasma membrane"/>
    <property type="evidence" value="ECO:0007669"/>
    <property type="project" value="UniProtKB-SubCell"/>
</dbReference>
<feature type="transmembrane region" description="Helical" evidence="7">
    <location>
        <begin position="289"/>
        <end position="311"/>
    </location>
</feature>
<keyword evidence="5 7" id="KW-1133">Transmembrane helix</keyword>
<keyword evidence="3" id="KW-1003">Cell membrane</keyword>
<feature type="region of interest" description="Disordered" evidence="8">
    <location>
        <begin position="1"/>
        <end position="24"/>
    </location>
</feature>
<dbReference type="SUPFAM" id="SSF161098">
    <property type="entry name" value="MetI-like"/>
    <property type="match status" value="1"/>
</dbReference>
<reference evidence="10" key="1">
    <citation type="submission" date="2020-02" db="EMBL/GenBank/DDBJ databases">
        <authorList>
            <person name="Meier V. D."/>
        </authorList>
    </citation>
    <scope>NUCLEOTIDE SEQUENCE</scope>
    <source>
        <strain evidence="10">AVDCRST_MAG33</strain>
    </source>
</reference>
<evidence type="ECO:0000256" key="8">
    <source>
        <dbReference type="SAM" id="MobiDB-lite"/>
    </source>
</evidence>
<feature type="transmembrane region" description="Helical" evidence="7">
    <location>
        <begin position="133"/>
        <end position="157"/>
    </location>
</feature>
<gene>
    <name evidence="10" type="ORF">AVDCRST_MAG33-1027</name>
</gene>
<dbReference type="Pfam" id="PF00528">
    <property type="entry name" value="BPD_transp_1"/>
    <property type="match status" value="1"/>
</dbReference>
<organism evidence="10">
    <name type="scientific">uncultured Thermomicrobiales bacterium</name>
    <dbReference type="NCBI Taxonomy" id="1645740"/>
    <lineage>
        <taxon>Bacteria</taxon>
        <taxon>Pseudomonadati</taxon>
        <taxon>Thermomicrobiota</taxon>
        <taxon>Thermomicrobia</taxon>
        <taxon>Thermomicrobiales</taxon>
        <taxon>environmental samples</taxon>
    </lineage>
</organism>
<dbReference type="GO" id="GO:0055085">
    <property type="term" value="P:transmembrane transport"/>
    <property type="evidence" value="ECO:0007669"/>
    <property type="project" value="InterPro"/>
</dbReference>
<feature type="transmembrane region" description="Helical" evidence="7">
    <location>
        <begin position="185"/>
        <end position="208"/>
    </location>
</feature>
<keyword evidence="2 7" id="KW-0813">Transport</keyword>
<comment type="subcellular location">
    <subcellularLocation>
        <location evidence="1 7">Cell membrane</location>
        <topology evidence="1 7">Multi-pass membrane protein</topology>
    </subcellularLocation>
</comment>
<keyword evidence="6 7" id="KW-0472">Membrane</keyword>
<comment type="similarity">
    <text evidence="7">Belongs to the binding-protein-dependent transport system permease family.</text>
</comment>
<feature type="domain" description="ABC transmembrane type-1" evidence="9">
    <location>
        <begin position="96"/>
        <end position="310"/>
    </location>
</feature>
<evidence type="ECO:0000256" key="6">
    <source>
        <dbReference type="ARBA" id="ARBA00023136"/>
    </source>
</evidence>
<dbReference type="PANTHER" id="PTHR43005:SF1">
    <property type="entry name" value="SPERMIDINE_PUTRESCINE TRANSPORT SYSTEM PERMEASE PROTEIN"/>
    <property type="match status" value="1"/>
</dbReference>
<feature type="transmembrane region" description="Helical" evidence="7">
    <location>
        <begin position="94"/>
        <end position="121"/>
    </location>
</feature>
<evidence type="ECO:0000256" key="7">
    <source>
        <dbReference type="RuleBase" id="RU363032"/>
    </source>
</evidence>
<evidence type="ECO:0000259" key="9">
    <source>
        <dbReference type="PROSITE" id="PS50928"/>
    </source>
</evidence>
<dbReference type="CDD" id="cd06261">
    <property type="entry name" value="TM_PBP2"/>
    <property type="match status" value="1"/>
</dbReference>
<accession>A0A6J4UK56</accession>
<evidence type="ECO:0000256" key="4">
    <source>
        <dbReference type="ARBA" id="ARBA00022692"/>
    </source>
</evidence>
<dbReference type="PANTHER" id="PTHR43005">
    <property type="entry name" value="BLR7065 PROTEIN"/>
    <property type="match status" value="1"/>
</dbReference>
<dbReference type="EMBL" id="CADCWK010000094">
    <property type="protein sequence ID" value="CAA9552825.1"/>
    <property type="molecule type" value="Genomic_DNA"/>
</dbReference>
<dbReference type="InterPro" id="IPR000515">
    <property type="entry name" value="MetI-like"/>
</dbReference>